<dbReference type="AlphaFoldDB" id="A0A2B7Y5W1"/>
<gene>
    <name evidence="2" type="ORF">AJ79_01520</name>
</gene>
<reference evidence="2 3" key="1">
    <citation type="submission" date="2017-10" db="EMBL/GenBank/DDBJ databases">
        <title>Comparative genomics in systemic dimorphic fungi from Ajellomycetaceae.</title>
        <authorList>
            <person name="Munoz J.F."/>
            <person name="Mcewen J.G."/>
            <person name="Clay O.K."/>
            <person name="Cuomo C.A."/>
        </authorList>
    </citation>
    <scope>NUCLEOTIDE SEQUENCE [LARGE SCALE GENOMIC DNA]</scope>
    <source>
        <strain evidence="2 3">UAMH5409</strain>
    </source>
</reference>
<evidence type="ECO:0000313" key="2">
    <source>
        <dbReference type="EMBL" id="PGH16876.1"/>
    </source>
</evidence>
<organism evidence="2 3">
    <name type="scientific">Helicocarpus griseus UAMH5409</name>
    <dbReference type="NCBI Taxonomy" id="1447875"/>
    <lineage>
        <taxon>Eukaryota</taxon>
        <taxon>Fungi</taxon>
        <taxon>Dikarya</taxon>
        <taxon>Ascomycota</taxon>
        <taxon>Pezizomycotina</taxon>
        <taxon>Eurotiomycetes</taxon>
        <taxon>Eurotiomycetidae</taxon>
        <taxon>Onygenales</taxon>
        <taxon>Ajellomycetaceae</taxon>
        <taxon>Helicocarpus</taxon>
    </lineage>
</organism>
<evidence type="ECO:0000256" key="1">
    <source>
        <dbReference type="SAM" id="MobiDB-lite"/>
    </source>
</evidence>
<dbReference type="STRING" id="1447875.A0A2B7Y5W1"/>
<feature type="region of interest" description="Disordered" evidence="1">
    <location>
        <begin position="102"/>
        <end position="148"/>
    </location>
</feature>
<comment type="caution">
    <text evidence="2">The sequence shown here is derived from an EMBL/GenBank/DDBJ whole genome shotgun (WGS) entry which is preliminary data.</text>
</comment>
<accession>A0A2B7Y5W1</accession>
<feature type="region of interest" description="Disordered" evidence="1">
    <location>
        <begin position="78"/>
        <end position="97"/>
    </location>
</feature>
<feature type="compositionally biased region" description="Polar residues" evidence="1">
    <location>
        <begin position="133"/>
        <end position="148"/>
    </location>
</feature>
<dbReference type="OrthoDB" id="10409448at2759"/>
<protein>
    <submittedName>
        <fullName evidence="2">Uncharacterized protein</fullName>
    </submittedName>
</protein>
<proteinExistence type="predicted"/>
<dbReference type="EMBL" id="PDNB01000014">
    <property type="protein sequence ID" value="PGH16876.1"/>
    <property type="molecule type" value="Genomic_DNA"/>
</dbReference>
<name>A0A2B7Y5W1_9EURO</name>
<keyword evidence="3" id="KW-1185">Reference proteome</keyword>
<dbReference type="Proteomes" id="UP000223968">
    <property type="component" value="Unassembled WGS sequence"/>
</dbReference>
<feature type="compositionally biased region" description="Low complexity" evidence="1">
    <location>
        <begin position="120"/>
        <end position="132"/>
    </location>
</feature>
<evidence type="ECO:0000313" key="3">
    <source>
        <dbReference type="Proteomes" id="UP000223968"/>
    </source>
</evidence>
<feature type="compositionally biased region" description="Polar residues" evidence="1">
    <location>
        <begin position="102"/>
        <end position="112"/>
    </location>
</feature>
<sequence>MSSCHQSVHNLPNSQVAKDMKAYRAEASKKINSSPFDIDMNDDGHVPKRSLENVEAIAASSPVLTTASAVAPVTFGASPIDPALHRSSPSQTRDLPIFTPGIQTEASSSSLPPSLRDVSDPSSTSTQSSNASLPTQNPSNGDSNSLNYSSSLPGLSALASVASAPTSHLRYVCPSLRAEDLPDKPVYRLYGAGVGPDRVAIESIQGNTLASRDYNFSQLHEMALFKMTWKQRLTSWDVHTTTAPTRRRTQPAATRMRATA</sequence>